<keyword evidence="3" id="KW-0274">FAD</keyword>
<comment type="similarity">
    <text evidence="1">Belongs to the paxM FAD-dependent monooxygenase family.</text>
</comment>
<evidence type="ECO:0000313" key="8">
    <source>
        <dbReference type="Proteomes" id="UP000823405"/>
    </source>
</evidence>
<evidence type="ECO:0000313" key="7">
    <source>
        <dbReference type="EMBL" id="KAG0294956.1"/>
    </source>
</evidence>
<keyword evidence="5" id="KW-1133">Transmembrane helix</keyword>
<dbReference type="PANTHER" id="PTHR47356:SF2">
    <property type="entry name" value="FAD-BINDING DOMAIN-CONTAINING PROTEIN-RELATED"/>
    <property type="match status" value="1"/>
</dbReference>
<dbReference type="PANTHER" id="PTHR47356">
    <property type="entry name" value="FAD-DEPENDENT MONOOXYGENASE ASQG-RELATED"/>
    <property type="match status" value="1"/>
</dbReference>
<dbReference type="AlphaFoldDB" id="A0A9P6QT18"/>
<sequence length="447" mass="49942">MSTSNKPTVLIVGAGLGGLLLGALLEKSDVPYMIFERATTVKPLGSAMAVGPNLLPILEQLGIYDEFLTIGKYLTSMTGYKESLVPLKVLDLTPSEEFTGYGQYIVARPKLYDLILKQVPAHKIHFGHRVLNITEEDGTVTVHLSNNDTIKGDIIVGADGAYSAVRQRMYEQMMAEGKLPKSDQEELPFSCTCLVGQTNVLDPKEFPIVAEAQCQFSNLYGNNKPFTAAMAQRFRNSENSEWGEYPAMAMCEETRNFPIELLDGKKRTLGDLYDQTPKEYISKVMLEEKVFTTWHYKRFVLLGDACHKLYPAGGHGAVTAMHDAIALANLFYAMPAKTSVDITKIFEEYQKERLPAVIESYNTSKQLSKIAGRDLVGAFMLYLSVYMPFWLWRLVMARQVRFRPQVGFIKAVDNKGTVVPAMSMSEQMARTVFESQRQQTQSAAASI</sequence>
<organism evidence="7 8">
    <name type="scientific">Linnemannia gamsii</name>
    <dbReference type="NCBI Taxonomy" id="64522"/>
    <lineage>
        <taxon>Eukaryota</taxon>
        <taxon>Fungi</taxon>
        <taxon>Fungi incertae sedis</taxon>
        <taxon>Mucoromycota</taxon>
        <taxon>Mortierellomycotina</taxon>
        <taxon>Mortierellomycetes</taxon>
        <taxon>Mortierellales</taxon>
        <taxon>Mortierellaceae</taxon>
        <taxon>Linnemannia</taxon>
    </lineage>
</organism>
<dbReference type="Gene3D" id="3.50.50.60">
    <property type="entry name" value="FAD/NAD(P)-binding domain"/>
    <property type="match status" value="1"/>
</dbReference>
<evidence type="ECO:0000256" key="2">
    <source>
        <dbReference type="ARBA" id="ARBA00022630"/>
    </source>
</evidence>
<evidence type="ECO:0000256" key="3">
    <source>
        <dbReference type="ARBA" id="ARBA00022827"/>
    </source>
</evidence>
<dbReference type="SUPFAM" id="SSF51905">
    <property type="entry name" value="FAD/NAD(P)-binding domain"/>
    <property type="match status" value="1"/>
</dbReference>
<dbReference type="PRINTS" id="PR00420">
    <property type="entry name" value="RNGMNOXGNASE"/>
</dbReference>
<dbReference type="GO" id="GO:0004497">
    <property type="term" value="F:monooxygenase activity"/>
    <property type="evidence" value="ECO:0007669"/>
    <property type="project" value="InterPro"/>
</dbReference>
<dbReference type="InterPro" id="IPR002938">
    <property type="entry name" value="FAD-bd"/>
</dbReference>
<comment type="caution">
    <text evidence="7">The sequence shown here is derived from an EMBL/GenBank/DDBJ whole genome shotgun (WGS) entry which is preliminary data.</text>
</comment>
<proteinExistence type="inferred from homology"/>
<dbReference type="Proteomes" id="UP000823405">
    <property type="component" value="Unassembled WGS sequence"/>
</dbReference>
<gene>
    <name evidence="7" type="ORF">BGZ97_004938</name>
</gene>
<dbReference type="InterPro" id="IPR036188">
    <property type="entry name" value="FAD/NAD-bd_sf"/>
</dbReference>
<dbReference type="EMBL" id="JAAAIN010002278">
    <property type="protein sequence ID" value="KAG0294956.1"/>
    <property type="molecule type" value="Genomic_DNA"/>
</dbReference>
<evidence type="ECO:0000256" key="4">
    <source>
        <dbReference type="ARBA" id="ARBA00023002"/>
    </source>
</evidence>
<protein>
    <recommendedName>
        <fullName evidence="6">FAD-binding domain-containing protein</fullName>
    </recommendedName>
</protein>
<dbReference type="Pfam" id="PF01494">
    <property type="entry name" value="FAD_binding_3"/>
    <property type="match status" value="1"/>
</dbReference>
<evidence type="ECO:0000256" key="5">
    <source>
        <dbReference type="SAM" id="Phobius"/>
    </source>
</evidence>
<keyword evidence="5" id="KW-0472">Membrane</keyword>
<accession>A0A9P6QT18</accession>
<keyword evidence="8" id="KW-1185">Reference proteome</keyword>
<feature type="domain" description="FAD-binding" evidence="6">
    <location>
        <begin position="8"/>
        <end position="356"/>
    </location>
</feature>
<keyword evidence="5" id="KW-0812">Transmembrane</keyword>
<evidence type="ECO:0000256" key="1">
    <source>
        <dbReference type="ARBA" id="ARBA00007992"/>
    </source>
</evidence>
<keyword evidence="2" id="KW-0285">Flavoprotein</keyword>
<dbReference type="InterPro" id="IPR050562">
    <property type="entry name" value="FAD_mOase_fung"/>
</dbReference>
<keyword evidence="4" id="KW-0560">Oxidoreductase</keyword>
<feature type="transmembrane region" description="Helical" evidence="5">
    <location>
        <begin position="375"/>
        <end position="395"/>
    </location>
</feature>
<dbReference type="OrthoDB" id="655030at2759"/>
<reference evidence="7" key="1">
    <citation type="journal article" date="2020" name="Fungal Divers.">
        <title>Resolving the Mortierellaceae phylogeny through synthesis of multi-gene phylogenetics and phylogenomics.</title>
        <authorList>
            <person name="Vandepol N."/>
            <person name="Liber J."/>
            <person name="Desiro A."/>
            <person name="Na H."/>
            <person name="Kennedy M."/>
            <person name="Barry K."/>
            <person name="Grigoriev I.V."/>
            <person name="Miller A.N."/>
            <person name="O'Donnell K."/>
            <person name="Stajich J.E."/>
            <person name="Bonito G."/>
        </authorList>
    </citation>
    <scope>NUCLEOTIDE SEQUENCE</scope>
    <source>
        <strain evidence="7">NVP60</strain>
    </source>
</reference>
<name>A0A9P6QT18_9FUNG</name>
<evidence type="ECO:0000259" key="6">
    <source>
        <dbReference type="Pfam" id="PF01494"/>
    </source>
</evidence>
<dbReference type="GO" id="GO:0071949">
    <property type="term" value="F:FAD binding"/>
    <property type="evidence" value="ECO:0007669"/>
    <property type="project" value="InterPro"/>
</dbReference>